<protein>
    <submittedName>
        <fullName evidence="3">Extracellular solute-binding protein</fullName>
    </submittedName>
</protein>
<dbReference type="InterPro" id="IPR026045">
    <property type="entry name" value="Ferric-bd"/>
</dbReference>
<proteinExistence type="predicted"/>
<gene>
    <name evidence="3" type="ORF">Q8A70_09090</name>
</gene>
<organism evidence="3 4">
    <name type="scientific">Dongia sedimenti</name>
    <dbReference type="NCBI Taxonomy" id="3064282"/>
    <lineage>
        <taxon>Bacteria</taxon>
        <taxon>Pseudomonadati</taxon>
        <taxon>Pseudomonadota</taxon>
        <taxon>Alphaproteobacteria</taxon>
        <taxon>Rhodospirillales</taxon>
        <taxon>Dongiaceae</taxon>
        <taxon>Dongia</taxon>
    </lineage>
</organism>
<dbReference type="Proteomes" id="UP001230156">
    <property type="component" value="Unassembled WGS sequence"/>
</dbReference>
<comment type="caution">
    <text evidence="3">The sequence shown here is derived from an EMBL/GenBank/DDBJ whole genome shotgun (WGS) entry which is preliminary data.</text>
</comment>
<keyword evidence="1 2" id="KW-0732">Signal</keyword>
<name>A0ABU0YJC6_9PROT</name>
<dbReference type="RefSeq" id="WP_379955257.1">
    <property type="nucleotide sequence ID" value="NZ_JAUYVI010000003.1"/>
</dbReference>
<evidence type="ECO:0000256" key="2">
    <source>
        <dbReference type="SAM" id="SignalP"/>
    </source>
</evidence>
<sequence>MNSIKWTARNLLGGAASVAALVLGSGAMAAGPQKITVYTALQAEQLPVYEAAFEAKYPKFDIEWVRGTPAEITAKLLAEKGDPQADAVWGLGASYLMEADKNGQLEHYRPAGFDQIKDAFKDRRTGWPVWVGMDAWANAICFNTKLAAEQKIPRPGAWKDLVEPVYKNHIVMPNPTSSDTGFLSVAGWIQTFGETGGWDFMDLLHENVSSYLHSGAKTCAAVATGDAVVGISFGYAGVKLANNGSPVEVIFPKEGLGWEMEATAVVKGAKHLQGAQAVADFSASAEANGLYNSYYQILARKDVAVTLPDNYPGGEEEALISPNDFPAVAARRQAILDEWEKRYSGKNAPKS</sequence>
<dbReference type="Pfam" id="PF13343">
    <property type="entry name" value="SBP_bac_6"/>
    <property type="match status" value="1"/>
</dbReference>
<keyword evidence="4" id="KW-1185">Reference proteome</keyword>
<dbReference type="CDD" id="cd13544">
    <property type="entry name" value="PBP2_Fbp_like_1"/>
    <property type="match status" value="1"/>
</dbReference>
<evidence type="ECO:0000313" key="3">
    <source>
        <dbReference type="EMBL" id="MDQ7247820.1"/>
    </source>
</evidence>
<accession>A0ABU0YJC6</accession>
<dbReference type="SUPFAM" id="SSF53850">
    <property type="entry name" value="Periplasmic binding protein-like II"/>
    <property type="match status" value="1"/>
</dbReference>
<feature type="signal peptide" evidence="2">
    <location>
        <begin position="1"/>
        <end position="29"/>
    </location>
</feature>
<evidence type="ECO:0000313" key="4">
    <source>
        <dbReference type="Proteomes" id="UP001230156"/>
    </source>
</evidence>
<dbReference type="PANTHER" id="PTHR30006">
    <property type="entry name" value="THIAMINE-BINDING PERIPLASMIC PROTEIN-RELATED"/>
    <property type="match status" value="1"/>
</dbReference>
<dbReference type="EMBL" id="JAUYVI010000003">
    <property type="protein sequence ID" value="MDQ7247820.1"/>
    <property type="molecule type" value="Genomic_DNA"/>
</dbReference>
<dbReference type="PIRSF" id="PIRSF002825">
    <property type="entry name" value="CfbpA"/>
    <property type="match status" value="1"/>
</dbReference>
<reference evidence="4" key="1">
    <citation type="submission" date="2023-08" db="EMBL/GenBank/DDBJ databases">
        <title>Rhodospirillaceae gen. nov., a novel taxon isolated from the Yangtze River Yuezi River estuary sludge.</title>
        <authorList>
            <person name="Ruan L."/>
        </authorList>
    </citation>
    <scope>NUCLEOTIDE SEQUENCE [LARGE SCALE GENOMIC DNA]</scope>
    <source>
        <strain evidence="4">R-7</strain>
    </source>
</reference>
<evidence type="ECO:0000256" key="1">
    <source>
        <dbReference type="ARBA" id="ARBA00022729"/>
    </source>
</evidence>
<dbReference type="Gene3D" id="3.40.190.10">
    <property type="entry name" value="Periplasmic binding protein-like II"/>
    <property type="match status" value="2"/>
</dbReference>
<dbReference type="PANTHER" id="PTHR30006:SF2">
    <property type="entry name" value="ABC TRANSPORTER SUBSTRATE-BINDING PROTEIN"/>
    <property type="match status" value="1"/>
</dbReference>
<feature type="chain" id="PRO_5045645722" evidence="2">
    <location>
        <begin position="30"/>
        <end position="351"/>
    </location>
</feature>